<gene>
    <name evidence="1" type="ORF">LR3_06680</name>
</gene>
<protein>
    <submittedName>
        <fullName evidence="1">Uncharacterized protein</fullName>
    </submittedName>
</protein>
<proteinExistence type="predicted"/>
<dbReference type="EMBL" id="JOSX01000013">
    <property type="protein sequence ID" value="KEK15465.1"/>
    <property type="molecule type" value="Genomic_DNA"/>
</dbReference>
<name>A0A073JPU5_LIMRT</name>
<dbReference type="Proteomes" id="UP000027731">
    <property type="component" value="Unassembled WGS sequence"/>
</dbReference>
<accession>A0A073JPU5</accession>
<organism evidence="1 2">
    <name type="scientific">Limosilactobacillus reuteri</name>
    <name type="common">Lactobacillus reuteri</name>
    <dbReference type="NCBI Taxonomy" id="1598"/>
    <lineage>
        <taxon>Bacteria</taxon>
        <taxon>Bacillati</taxon>
        <taxon>Bacillota</taxon>
        <taxon>Bacilli</taxon>
        <taxon>Lactobacillales</taxon>
        <taxon>Lactobacillaceae</taxon>
        <taxon>Limosilactobacillus</taxon>
    </lineage>
</organism>
<sequence length="109" mass="12608">MTKDKVKAKWAVAKRMVQITQDEWDSHNVEAQAIKFVKAKLQIAIYYLSQLDEHGSSYTMPFTGKQMKEALKAPITKQNVKDAADWCHQCRLIRDKACTNWNYEEAKTA</sequence>
<evidence type="ECO:0000313" key="2">
    <source>
        <dbReference type="Proteomes" id="UP000027731"/>
    </source>
</evidence>
<dbReference type="PATRIC" id="fig|1598.90.peg.765"/>
<evidence type="ECO:0000313" key="1">
    <source>
        <dbReference type="EMBL" id="KEK15465.1"/>
    </source>
</evidence>
<comment type="caution">
    <text evidence="1">The sequence shown here is derived from an EMBL/GenBank/DDBJ whole genome shotgun (WGS) entry which is preliminary data.</text>
</comment>
<reference evidence="1 2" key="1">
    <citation type="submission" date="2014-06" db="EMBL/GenBank/DDBJ databases">
        <title>Genetic determinant of reutericyclin biosynthesis of Lactobacillus reuteri.</title>
        <authorList>
            <person name="Lin X."/>
            <person name="Duar R."/>
            <person name="Walter J."/>
            <person name="Gaenzle M."/>
        </authorList>
    </citation>
    <scope>NUCLEOTIDE SEQUENCE [LARGE SCALE GENOMIC DNA]</scope>
    <source>
        <strain evidence="1 2">LTH2584</strain>
    </source>
</reference>
<dbReference type="AlphaFoldDB" id="A0A073JPU5"/>